<evidence type="ECO:0000313" key="3">
    <source>
        <dbReference type="Proteomes" id="UP000014071"/>
    </source>
</evidence>
<proteinExistence type="predicted"/>
<feature type="compositionally biased region" description="Basic and acidic residues" evidence="1">
    <location>
        <begin position="346"/>
        <end position="356"/>
    </location>
</feature>
<evidence type="ECO:0000256" key="1">
    <source>
        <dbReference type="SAM" id="MobiDB-lite"/>
    </source>
</evidence>
<dbReference type="EMBL" id="DF238829">
    <property type="protein sequence ID" value="GAC99195.1"/>
    <property type="molecule type" value="Genomic_DNA"/>
</dbReference>
<keyword evidence="3" id="KW-1185">Reference proteome</keyword>
<feature type="compositionally biased region" description="Polar residues" evidence="1">
    <location>
        <begin position="251"/>
        <end position="264"/>
    </location>
</feature>
<reference evidence="3" key="1">
    <citation type="journal article" date="2013" name="Genome Announc.">
        <title>Draft genome sequence of the basidiomycetous yeast-like fungus Pseudozyma hubeiensis SY62, which produces an abundant amount of the biosurfactant mannosylerythritol lipids.</title>
        <authorList>
            <person name="Konishi M."/>
            <person name="Hatada Y."/>
            <person name="Horiuchi J."/>
        </authorList>
    </citation>
    <scope>NUCLEOTIDE SEQUENCE [LARGE SCALE GENOMIC DNA]</scope>
    <source>
        <strain evidence="3">SY62</strain>
    </source>
</reference>
<dbReference type="OrthoDB" id="2556207at2759"/>
<dbReference type="HOGENOM" id="CLU_604291_0_0_1"/>
<evidence type="ECO:0000313" key="2">
    <source>
        <dbReference type="EMBL" id="GAC99195.1"/>
    </source>
</evidence>
<feature type="region of interest" description="Disordered" evidence="1">
    <location>
        <begin position="246"/>
        <end position="267"/>
    </location>
</feature>
<feature type="compositionally biased region" description="Basic and acidic residues" evidence="1">
    <location>
        <begin position="439"/>
        <end position="453"/>
    </location>
</feature>
<feature type="region of interest" description="Disordered" evidence="1">
    <location>
        <begin position="312"/>
        <end position="453"/>
    </location>
</feature>
<sequence length="453" mass="49687">MSREAILLETIEIEEIPLHVHLNQTSQALQPAAIEEDQDDARSLLYLFDDNDFERAAAFLAIEEARQQAEARAHAAAEALIEAETQRQRTQTLAGRLRQLMDEDDELIDMLGRRLLATRGYQVSDLWNPQHYHHHHHQHLRASPSRGEDVARAARSTDVYAAWSDLADQTGLTLNHRPSPFIHAAPVFLRGHAPYQPRARKSSKRVPLGSVGPSSATTAKIPARTQTRVAVHPLTGIPMLFFEETSDTKETGTPPSSQPTTASLDDQAEGDFDAWPIDDESDLDWLGRELLHRQGGADVWILGTDDGIGFTEPTSTAAAAPTTSSTTDRCTSTNASESIGPILPVHVEEADSDHDTPNVASEPALSSPSHRVAAALAQAALRSTQSQQPASPSSQKTGQTRKQRSATIMSESEEEELETVGRPVVEEEQEQNKAEASSLDDRPRKTVKVMDVR</sequence>
<dbReference type="Proteomes" id="UP000014071">
    <property type="component" value="Unassembled WGS sequence"/>
</dbReference>
<dbReference type="GeneID" id="24112061"/>
<organism evidence="2 3">
    <name type="scientific">Pseudozyma hubeiensis (strain SY62)</name>
    <name type="common">Yeast</name>
    <dbReference type="NCBI Taxonomy" id="1305764"/>
    <lineage>
        <taxon>Eukaryota</taxon>
        <taxon>Fungi</taxon>
        <taxon>Dikarya</taxon>
        <taxon>Basidiomycota</taxon>
        <taxon>Ustilaginomycotina</taxon>
        <taxon>Ustilaginomycetes</taxon>
        <taxon>Ustilaginales</taxon>
        <taxon>Ustilaginaceae</taxon>
        <taxon>Pseudozyma</taxon>
    </lineage>
</organism>
<feature type="compositionally biased region" description="Low complexity" evidence="1">
    <location>
        <begin position="373"/>
        <end position="395"/>
    </location>
</feature>
<feature type="compositionally biased region" description="Low complexity" evidence="1">
    <location>
        <begin position="313"/>
        <end position="333"/>
    </location>
</feature>
<feature type="region of interest" description="Disordered" evidence="1">
    <location>
        <begin position="198"/>
        <end position="217"/>
    </location>
</feature>
<dbReference type="RefSeq" id="XP_012192782.1">
    <property type="nucleotide sequence ID" value="XM_012337392.1"/>
</dbReference>
<gene>
    <name evidence="2" type="ORF">PHSY_006795</name>
</gene>
<name>R9PM42_PSEHS</name>
<accession>R9PM42</accession>
<dbReference type="AlphaFoldDB" id="R9PM42"/>
<dbReference type="eggNOG" id="ENOG502T77D">
    <property type="taxonomic scope" value="Eukaryota"/>
</dbReference>
<protein>
    <submittedName>
        <fullName evidence="2">Timeless protein</fullName>
    </submittedName>
</protein>